<dbReference type="GO" id="GO:0006816">
    <property type="term" value="P:calcium ion transport"/>
    <property type="evidence" value="ECO:0007669"/>
    <property type="project" value="TreeGrafter"/>
</dbReference>
<comment type="caution">
    <text evidence="7">The sequence shown here is derived from an EMBL/GenBank/DDBJ whole genome shotgun (WGS) entry which is preliminary data.</text>
</comment>
<evidence type="ECO:0000256" key="5">
    <source>
        <dbReference type="ARBA" id="ARBA00023136"/>
    </source>
</evidence>
<dbReference type="SUPFAM" id="SSF49299">
    <property type="entry name" value="PKD domain"/>
    <property type="match status" value="14"/>
</dbReference>
<feature type="domain" description="PKD" evidence="6">
    <location>
        <begin position="688"/>
        <end position="751"/>
    </location>
</feature>
<dbReference type="GO" id="GO:0005261">
    <property type="term" value="F:monoatomic cation channel activity"/>
    <property type="evidence" value="ECO:0007669"/>
    <property type="project" value="TreeGrafter"/>
</dbReference>
<feature type="domain" description="PKD" evidence="6">
    <location>
        <begin position="344"/>
        <end position="416"/>
    </location>
</feature>
<keyword evidence="2" id="KW-0812">Transmembrane</keyword>
<dbReference type="GO" id="GO:0005886">
    <property type="term" value="C:plasma membrane"/>
    <property type="evidence" value="ECO:0007669"/>
    <property type="project" value="TreeGrafter"/>
</dbReference>
<evidence type="ECO:0000256" key="1">
    <source>
        <dbReference type="ARBA" id="ARBA00004141"/>
    </source>
</evidence>
<evidence type="ECO:0000256" key="2">
    <source>
        <dbReference type="ARBA" id="ARBA00022692"/>
    </source>
</evidence>
<keyword evidence="4" id="KW-1133">Transmembrane helix</keyword>
<feature type="domain" description="PKD" evidence="6">
    <location>
        <begin position="775"/>
        <end position="846"/>
    </location>
</feature>
<keyword evidence="5" id="KW-0472">Membrane</keyword>
<organism evidence="7 8">
    <name type="scientific">Chitinophaga cymbidii</name>
    <dbReference type="NCBI Taxonomy" id="1096750"/>
    <lineage>
        <taxon>Bacteria</taxon>
        <taxon>Pseudomonadati</taxon>
        <taxon>Bacteroidota</taxon>
        <taxon>Chitinophagia</taxon>
        <taxon>Chitinophagales</taxon>
        <taxon>Chitinophagaceae</taxon>
        <taxon>Chitinophaga</taxon>
    </lineage>
</organism>
<feature type="domain" description="PKD" evidence="6">
    <location>
        <begin position="961"/>
        <end position="1013"/>
    </location>
</feature>
<name>A0A512RK37_9BACT</name>
<evidence type="ECO:0000313" key="8">
    <source>
        <dbReference type="Proteomes" id="UP000321436"/>
    </source>
</evidence>
<dbReference type="Gene3D" id="2.60.40.10">
    <property type="entry name" value="Immunoglobulins"/>
    <property type="match status" value="15"/>
</dbReference>
<protein>
    <recommendedName>
        <fullName evidence="6">PKD domain-containing protein</fullName>
    </recommendedName>
</protein>
<dbReference type="PROSITE" id="PS50093">
    <property type="entry name" value="PKD"/>
    <property type="match status" value="13"/>
</dbReference>
<feature type="domain" description="PKD" evidence="6">
    <location>
        <begin position="623"/>
        <end position="659"/>
    </location>
</feature>
<reference evidence="7 8" key="1">
    <citation type="submission" date="2019-07" db="EMBL/GenBank/DDBJ databases">
        <title>Whole genome shotgun sequence of Chitinophaga cymbidii NBRC 109752.</title>
        <authorList>
            <person name="Hosoyama A."/>
            <person name="Uohara A."/>
            <person name="Ohji S."/>
            <person name="Ichikawa N."/>
        </authorList>
    </citation>
    <scope>NUCLEOTIDE SEQUENCE [LARGE SCALE GENOMIC DNA]</scope>
    <source>
        <strain evidence="7 8">NBRC 109752</strain>
    </source>
</reference>
<feature type="domain" description="PKD" evidence="6">
    <location>
        <begin position="12"/>
        <end position="88"/>
    </location>
</feature>
<dbReference type="InterPro" id="IPR000601">
    <property type="entry name" value="PKD_dom"/>
</dbReference>
<keyword evidence="3" id="KW-0677">Repeat</keyword>
<feature type="domain" description="PKD" evidence="6">
    <location>
        <begin position="291"/>
        <end position="324"/>
    </location>
</feature>
<dbReference type="InterPro" id="IPR013783">
    <property type="entry name" value="Ig-like_fold"/>
</dbReference>
<dbReference type="EMBL" id="BKAU01000002">
    <property type="protein sequence ID" value="GEP96071.1"/>
    <property type="molecule type" value="Genomic_DNA"/>
</dbReference>
<feature type="domain" description="PKD" evidence="6">
    <location>
        <begin position="177"/>
        <end position="267"/>
    </location>
</feature>
<dbReference type="Pfam" id="PF18911">
    <property type="entry name" value="PKD_4"/>
    <property type="match status" value="11"/>
</dbReference>
<proteinExistence type="predicted"/>
<accession>A0A512RK37</accession>
<evidence type="ECO:0000256" key="4">
    <source>
        <dbReference type="ARBA" id="ARBA00022989"/>
    </source>
</evidence>
<comment type="subcellular location">
    <subcellularLocation>
        <location evidence="1">Membrane</location>
        <topology evidence="1">Multi-pass membrane protein</topology>
    </subcellularLocation>
</comment>
<dbReference type="Pfam" id="PF13585">
    <property type="entry name" value="CHU_C"/>
    <property type="match status" value="1"/>
</dbReference>
<feature type="domain" description="PKD" evidence="6">
    <location>
        <begin position="92"/>
        <end position="161"/>
    </location>
</feature>
<dbReference type="PANTHER" id="PTHR46730">
    <property type="entry name" value="POLYCYSTIN-1"/>
    <property type="match status" value="1"/>
</dbReference>
<sequence length="1597" mass="173115">MTLTAFCAAFAQTANFTADRWEGCAPLTVSFTNTSDAGGTAYDWNFGLGANASTRDADKIFTTPGTYTVVLTVTYPGGPRSVSKTVTVYANPTAAFTVTPQIGCTPLNVQFTDQSTPGDGTITSVVWDFGDGITSSDPNPTHTYTIGGSFSISSIVTNSHGCTDGLTQPNLINVGETPNVDFTSDVSSSCTTPLTVNFMSSGPAGLTYSWDFGDPASGASNTSAAQHPTHVYQQEGRYTVTLRATNAQGCEAVVMKQEYVTIETTKADFAPQQPPCTGTNVLLVNNTMPRPTLSTWTLPDGSTSFGTDLLYYFPTPGDYTFTLTSGLPGCMETITKTITVHQSPEANFTATPPAGCAIPFTTQFNSQSTGATAWQWTFGDGTTANTENPSHTYNAFGEYDVTLNVSNNFGCEATVTLPDYIRIEQPFLQIDAFPREGCIPLNTTFNATLLRGAGIISYNWDFGDGTTSTAAMPAHTYTTQGVFNVRLTAQIIGGCEVTATMTVRAGEIPVVDFDANPKTPCASDPVTFTNLSSPSGTEWEWSLPEDGSMLYGENPPPHYFQVSTAHDVTLTVINYGCRRSLTKTDFILVYPPIARYSISRDCNDRYTVQFNDLSDFGDDPALPRNWEWDFGDGNTSTAQSPSHTYATTGVYNVRLRVNNGSCEHEWTGPVSIIDERPVIQADDDEICAGEAITFSRTNTIESNVSYWHWDWGDGSYAPNGGSIISKQYNVPGNYTVTLQGIDMNGCPATATPITVRVNGINADFDFSGRNCDGDEITFTDQSVSANGHSITEWTWNFGDGTPAETVQAKPLDHKHTFTLQNTYNVQLHVVDNAGCEAYITRPVPVTGVTAEFQAEPIACMNQPTLIRNNSSGSNLTYAWDFGNSTTSTDAYPQPVYTQPGEYTVTLTVTNDIGCTETIVKDDYIRVPDPQASFTIPPDLPVCPPILVQFTNNSTGHQRSVWDFGDGSRSDLAAPSHVYNLPGTFNITLNVYSEGDCVSTATEEVLIKGPIGTRTMLPKIGCLPHEVTFNAVSSNAVKYIWDMDNGTVRTTTTNSFTYQYDQAGVYYPRVVLEDAQGCRVPAQGPEDSIIVDEVKAAFTFDASQACDFGNVFFTNGSSSLSSDRHDDPNTYRWDFGYADRTDDVSTEASPTFLYSGVGTYQARLVVTSIHGCEDEVTHDITVEPRPESNINPVTPVCLGDPLRISGFENKNLPGTTWQWLVDDVLHSATGNALQLNFTTPGTHDVKLVIRNPNGTCPDTAQTTASVNPLPALNVTPKESVLCFGESLQLLSNGGPAQYTWTNYNISDAGSANPTVSPAVDTVYRVLAVNAFGCVRRDSARITVSQPFEVRSTDAVICEGKQTQLHATGAVRYQWLPATGLNRGDIADPMASPATTTQYRVVGYGNDACFTDTADVLLTVHPSPELDPGPARVVPTGTEMQLTVNGSPDITTWQWYPDRWLSCADCPAPVATPRENVTYNITATNQYGCTSIALLPVKLICEGANVFIPNSFSPNGDGQNDVFYVRGRGVKVIKSFRIFNRWGQLVFERVNCQTDDASCAWDGKFNGQLLNPDVYVYLAEMTCDNNEPMLMKGNITLLR</sequence>
<dbReference type="Pfam" id="PF00801">
    <property type="entry name" value="PKD"/>
    <property type="match status" value="1"/>
</dbReference>
<evidence type="ECO:0000256" key="3">
    <source>
        <dbReference type="ARBA" id="ARBA00022737"/>
    </source>
</evidence>
<feature type="domain" description="PKD" evidence="6">
    <location>
        <begin position="426"/>
        <end position="503"/>
    </location>
</feature>
<feature type="domain" description="PKD" evidence="6">
    <location>
        <begin position="869"/>
        <end position="913"/>
    </location>
</feature>
<dbReference type="Proteomes" id="UP000321436">
    <property type="component" value="Unassembled WGS sequence"/>
</dbReference>
<feature type="domain" description="PKD" evidence="6">
    <location>
        <begin position="1032"/>
        <end position="1076"/>
    </location>
</feature>
<dbReference type="InterPro" id="IPR026341">
    <property type="entry name" value="T9SS_type_B"/>
</dbReference>
<evidence type="ECO:0000259" key="6">
    <source>
        <dbReference type="PROSITE" id="PS50093"/>
    </source>
</evidence>
<dbReference type="NCBIfam" id="TIGR04131">
    <property type="entry name" value="Bac_Flav_CTERM"/>
    <property type="match status" value="1"/>
</dbReference>
<dbReference type="InterPro" id="IPR035986">
    <property type="entry name" value="PKD_dom_sf"/>
</dbReference>
<feature type="domain" description="PKD" evidence="6">
    <location>
        <begin position="1116"/>
        <end position="1182"/>
    </location>
</feature>
<dbReference type="InterPro" id="IPR022409">
    <property type="entry name" value="PKD/Chitinase_dom"/>
</dbReference>
<dbReference type="CDD" id="cd00146">
    <property type="entry name" value="PKD"/>
    <property type="match status" value="12"/>
</dbReference>
<dbReference type="SMART" id="SM00089">
    <property type="entry name" value="PKD"/>
    <property type="match status" value="15"/>
</dbReference>
<keyword evidence="8" id="KW-1185">Reference proteome</keyword>
<evidence type="ECO:0000313" key="7">
    <source>
        <dbReference type="EMBL" id="GEP96071.1"/>
    </source>
</evidence>
<dbReference type="PANTHER" id="PTHR46730:SF1">
    <property type="entry name" value="PLAT DOMAIN-CONTAINING PROTEIN"/>
    <property type="match status" value="1"/>
</dbReference>
<gene>
    <name evidence="7" type="ORF">CCY01nite_23310</name>
</gene>